<dbReference type="Pfam" id="PF00271">
    <property type="entry name" value="Helicase_C"/>
    <property type="match status" value="1"/>
</dbReference>
<dbReference type="InterPro" id="IPR001456">
    <property type="entry name" value="HC-pro"/>
</dbReference>
<keyword evidence="12" id="KW-0945">Host-virus interaction</keyword>
<dbReference type="GO" id="GO:0006508">
    <property type="term" value="P:proteolysis"/>
    <property type="evidence" value="ECO:0007669"/>
    <property type="project" value="UniProtKB-KW"/>
</dbReference>
<keyword evidence="8" id="KW-1139">Helical capsid protein</keyword>
<dbReference type="InterPro" id="IPR042308">
    <property type="entry name" value="HC_PRO_CPD_sf"/>
</dbReference>
<evidence type="ECO:0000256" key="1">
    <source>
        <dbReference type="ARBA" id="ARBA00000785"/>
    </source>
</evidence>
<keyword evidence="19" id="KW-0347">Helicase</keyword>
<keyword evidence="7" id="KW-1036">Host cytoplasmic vesicle</keyword>
<keyword evidence="16" id="KW-0548">Nucleotidyltransferase</keyword>
<dbReference type="EMBL" id="MG978107">
    <property type="protein sequence ID" value="AWO77093.1"/>
    <property type="molecule type" value="Genomic_RNA"/>
</dbReference>
<dbReference type="GO" id="GO:0019029">
    <property type="term" value="C:helical viral capsid"/>
    <property type="evidence" value="ECO:0007669"/>
    <property type="project" value="UniProtKB-KW"/>
</dbReference>
<evidence type="ECO:0000256" key="32">
    <source>
        <dbReference type="PROSITE-ProRule" id="PRU01080"/>
    </source>
</evidence>
<keyword evidence="24" id="KW-0899">Viral immunoevasion</keyword>
<dbReference type="Gene3D" id="3.90.70.150">
    <property type="entry name" value="Helper component proteinase"/>
    <property type="match status" value="1"/>
</dbReference>
<dbReference type="GO" id="GO:0005198">
    <property type="term" value="F:structural molecule activity"/>
    <property type="evidence" value="ECO:0007669"/>
    <property type="project" value="InterPro"/>
</dbReference>
<dbReference type="InterPro" id="IPR011545">
    <property type="entry name" value="DEAD/DEAH_box_helicase_dom"/>
</dbReference>
<dbReference type="SMART" id="SM00490">
    <property type="entry name" value="HELICc"/>
    <property type="match status" value="1"/>
</dbReference>
<dbReference type="Gene3D" id="2.40.10.10">
    <property type="entry name" value="Trypsin-like serine proteases"/>
    <property type="match status" value="1"/>
</dbReference>
<dbReference type="InterPro" id="IPR007094">
    <property type="entry name" value="RNA-dir_pol_PSvirus"/>
</dbReference>
<keyword evidence="5" id="KW-0941">Suppressor of RNA silencing</keyword>
<name>A0A2U9AG80_9POTY</name>
<comment type="function">
    <text evidence="29">Indispensable for virus replication.</text>
</comment>
<evidence type="ECO:0000256" key="4">
    <source>
        <dbReference type="ARBA" id="ARBA00006064"/>
    </source>
</evidence>
<evidence type="ECO:0000256" key="8">
    <source>
        <dbReference type="ARBA" id="ARBA00022497"/>
    </source>
</evidence>
<evidence type="ECO:0000256" key="18">
    <source>
        <dbReference type="ARBA" id="ARBA00022801"/>
    </source>
</evidence>
<dbReference type="InterPro" id="IPR043128">
    <property type="entry name" value="Rev_trsase/Diguanyl_cyclase"/>
</dbReference>
<feature type="domain" description="Helicase C-terminal" evidence="37">
    <location>
        <begin position="874"/>
        <end position="1037"/>
    </location>
</feature>
<keyword evidence="34" id="KW-0472">Membrane</keyword>
<dbReference type="InterPro" id="IPR001650">
    <property type="entry name" value="Helicase_C-like"/>
</dbReference>
<dbReference type="Gene3D" id="3.30.70.270">
    <property type="match status" value="1"/>
</dbReference>
<feature type="domain" description="Helicase ATP-binding" evidence="36">
    <location>
        <begin position="712"/>
        <end position="859"/>
    </location>
</feature>
<feature type="domain" description="Peptidase C4" evidence="38">
    <location>
        <begin position="1542"/>
        <end position="1760"/>
    </location>
</feature>
<evidence type="ECO:0000256" key="15">
    <source>
        <dbReference type="ARBA" id="ARBA00022679"/>
    </source>
</evidence>
<keyword evidence="21" id="KW-0067">ATP-binding</keyword>
<evidence type="ECO:0000256" key="19">
    <source>
        <dbReference type="ARBA" id="ARBA00022806"/>
    </source>
</evidence>
<dbReference type="Pfam" id="PF00680">
    <property type="entry name" value="RdRP_1"/>
    <property type="match status" value="1"/>
</dbReference>
<accession>A0A2U9AG80</accession>
<dbReference type="SMART" id="SM00487">
    <property type="entry name" value="DEXDc"/>
    <property type="match status" value="1"/>
</dbReference>
<dbReference type="PROSITE" id="PS50507">
    <property type="entry name" value="RDRP_SSRNA_POS"/>
    <property type="match status" value="1"/>
</dbReference>
<comment type="function">
    <text evidence="26">An RNA-dependent RNA polymerase that plays an essential role in the virus replication.</text>
</comment>
<evidence type="ECO:0000256" key="22">
    <source>
        <dbReference type="ARBA" id="ARBA00022844"/>
    </source>
</evidence>
<keyword evidence="13" id="KW-1090">Inhibition of host innate immune response by virus</keyword>
<keyword evidence="6" id="KW-0696">RNA-directed RNA polymerase</keyword>
<dbReference type="PROSITE" id="PS51744">
    <property type="entry name" value="HC_PRO_CPD"/>
    <property type="match status" value="1"/>
</dbReference>
<evidence type="ECO:0000256" key="10">
    <source>
        <dbReference type="ARBA" id="ARBA00022553"/>
    </source>
</evidence>
<evidence type="ECO:0000259" key="35">
    <source>
        <dbReference type="PROSITE" id="PS50507"/>
    </source>
</evidence>
<comment type="function">
    <text evidence="31">Mediates the cap-independent, EIF4E-dependent translation of viral genomic RNAs. Binds to the cap-binding site of host EIF4E and thus interferes with the host EIF4E-dependent mRNA export and translation. VPg-RNA directly binds EIF4E and is a template for transcription. Also forms trimeric complexes with EIF4E-EIF4G, which are templates for translation.</text>
</comment>
<feature type="domain" description="Peptidase C6" evidence="39">
    <location>
        <begin position="143"/>
        <end position="262"/>
    </location>
</feature>
<proteinExistence type="inferred from homology"/>
<evidence type="ECO:0000256" key="13">
    <source>
        <dbReference type="ARBA" id="ARBA00022632"/>
    </source>
</evidence>
<dbReference type="GO" id="GO:0052170">
    <property type="term" value="P:symbiont-mediated suppression of host innate immune response"/>
    <property type="evidence" value="ECO:0007669"/>
    <property type="project" value="UniProtKB-KW"/>
</dbReference>
<feature type="active site" description="For helper component proteinase activity" evidence="32">
    <location>
        <position position="223"/>
    </location>
</feature>
<evidence type="ECO:0000259" key="39">
    <source>
        <dbReference type="PROSITE" id="PS51744"/>
    </source>
</evidence>
<evidence type="ECO:0000256" key="7">
    <source>
        <dbReference type="ARBA" id="ARBA00022488"/>
    </source>
</evidence>
<evidence type="ECO:0000313" key="41">
    <source>
        <dbReference type="Proteomes" id="UP000502482"/>
    </source>
</evidence>
<dbReference type="PROSITE" id="PS51194">
    <property type="entry name" value="HELICASE_CTER"/>
    <property type="match status" value="1"/>
</dbReference>
<dbReference type="Gene3D" id="3.40.50.300">
    <property type="entry name" value="P-loop containing nucleotide triphosphate hydrolases"/>
    <property type="match status" value="2"/>
</dbReference>
<keyword evidence="15" id="KW-0808">Transferase</keyword>
<evidence type="ECO:0000256" key="2">
    <source>
        <dbReference type="ARBA" id="ARBA00001848"/>
    </source>
</evidence>
<evidence type="ECO:0000313" key="40">
    <source>
        <dbReference type="EMBL" id="AWO77093.1"/>
    </source>
</evidence>
<dbReference type="InterPro" id="IPR031159">
    <property type="entry name" value="HC_PRO_CPD_dom"/>
</dbReference>
<dbReference type="CDD" id="cd23175">
    <property type="entry name" value="ps-ssRNAv_Potyviridae_RdRp"/>
    <property type="match status" value="1"/>
</dbReference>
<evidence type="ECO:0000256" key="24">
    <source>
        <dbReference type="ARBA" id="ARBA00023280"/>
    </source>
</evidence>
<keyword evidence="18" id="KW-0378">Hydrolase</keyword>
<dbReference type="InterPro" id="IPR001205">
    <property type="entry name" value="RNA-dir_pol_C"/>
</dbReference>
<dbReference type="GeneID" id="65102087"/>
<dbReference type="Pfam" id="PF00863">
    <property type="entry name" value="Peptidase_C4"/>
    <property type="match status" value="1"/>
</dbReference>
<dbReference type="InterPro" id="IPR001730">
    <property type="entry name" value="Potyv_NIa-pro_dom"/>
</dbReference>
<evidence type="ECO:0000256" key="28">
    <source>
        <dbReference type="ARBA" id="ARBA00029422"/>
    </source>
</evidence>
<comment type="catalytic activity">
    <reaction evidence="1">
        <text>Hydrolyzes glutaminyl bonds, and activity is further restricted by preferences for the amino acids in P6 - P1' that vary with the species of potyvirus, e.g. Glu-Xaa-Xaa-Tyr-Xaa-Gln-|-(Ser or Gly) for the enzyme from tobacco etch virus. The natural substrate is the viral polyprotein, but other proteins and oligopeptides containing the appropriate consensus sequence are also cleaved.</text>
        <dbReference type="EC" id="3.4.22.44"/>
    </reaction>
</comment>
<dbReference type="InterPro" id="IPR014001">
    <property type="entry name" value="Helicase_ATP-bd"/>
</dbReference>
<evidence type="ECO:0000256" key="17">
    <source>
        <dbReference type="ARBA" id="ARBA00022741"/>
    </source>
</evidence>
<evidence type="ECO:0000256" key="20">
    <source>
        <dbReference type="ARBA" id="ARBA00022807"/>
    </source>
</evidence>
<evidence type="ECO:0000256" key="26">
    <source>
        <dbReference type="ARBA" id="ARBA00029404"/>
    </source>
</evidence>
<dbReference type="Pfam" id="PF00851">
    <property type="entry name" value="Peptidase_C6"/>
    <property type="match status" value="1"/>
</dbReference>
<evidence type="ECO:0000256" key="21">
    <source>
        <dbReference type="ARBA" id="ARBA00022840"/>
    </source>
</evidence>
<dbReference type="SUPFAM" id="SSF56672">
    <property type="entry name" value="DNA/RNA polymerases"/>
    <property type="match status" value="1"/>
</dbReference>
<evidence type="ECO:0000256" key="25">
    <source>
        <dbReference type="ARBA" id="ARBA00029399"/>
    </source>
</evidence>
<dbReference type="GO" id="GO:0003723">
    <property type="term" value="F:RNA binding"/>
    <property type="evidence" value="ECO:0007669"/>
    <property type="project" value="InterPro"/>
</dbReference>
<dbReference type="PROSITE" id="PS51436">
    <property type="entry name" value="POTYVIRUS_NIA_PRO"/>
    <property type="match status" value="1"/>
</dbReference>
<comment type="function">
    <text evidence="28">Has helicase activity. It may be involved in replication.</text>
</comment>
<dbReference type="InterPro" id="IPR009003">
    <property type="entry name" value="Peptidase_S1_PA"/>
</dbReference>
<feature type="active site" description="For helper component proteinase activity" evidence="32">
    <location>
        <position position="151"/>
    </location>
</feature>
<evidence type="ECO:0000256" key="34">
    <source>
        <dbReference type="SAM" id="Phobius"/>
    </source>
</evidence>
<dbReference type="KEGG" id="vg:65102087"/>
<keyword evidence="10" id="KW-0597">Phosphoprotein</keyword>
<keyword evidence="14" id="KW-0645">Protease</keyword>
<keyword evidence="17" id="KW-0547">Nucleotide-binding</keyword>
<dbReference type="GO" id="GO:0003968">
    <property type="term" value="F:RNA-directed RNA polymerase activity"/>
    <property type="evidence" value="ECO:0007669"/>
    <property type="project" value="UniProtKB-KW"/>
</dbReference>
<organism evidence="40 41">
    <name type="scientific">Macluravirus alipiniatessallati</name>
    <dbReference type="NCBI Taxonomy" id="2212477"/>
    <lineage>
        <taxon>Viruses</taxon>
        <taxon>Riboviria</taxon>
        <taxon>Orthornavirae</taxon>
        <taxon>Pisuviricota</taxon>
        <taxon>Stelpaviricetes</taxon>
        <taxon>Patatavirales</taxon>
        <taxon>Potyviridae</taxon>
        <taxon>Macluravirus</taxon>
    </lineage>
</organism>
<dbReference type="InterPro" id="IPR001592">
    <property type="entry name" value="Poty_coat"/>
</dbReference>
<dbReference type="GO" id="GO:0004386">
    <property type="term" value="F:helicase activity"/>
    <property type="evidence" value="ECO:0007669"/>
    <property type="project" value="UniProtKB-KW"/>
</dbReference>
<dbReference type="PROSITE" id="PS51192">
    <property type="entry name" value="HELICASE_ATP_BIND_1"/>
    <property type="match status" value="1"/>
</dbReference>
<evidence type="ECO:0000256" key="12">
    <source>
        <dbReference type="ARBA" id="ARBA00022581"/>
    </source>
</evidence>
<comment type="function">
    <text evidence="25">Has RNA-binding and proteolytic activities.</text>
</comment>
<dbReference type="Pfam" id="PF00270">
    <property type="entry name" value="DEAD"/>
    <property type="match status" value="1"/>
</dbReference>
<comment type="similarity">
    <text evidence="4">Belongs to the potyviridae genome polyprotein family.</text>
</comment>
<feature type="transmembrane region" description="Helical" evidence="34">
    <location>
        <begin position="465"/>
        <end position="485"/>
    </location>
</feature>
<evidence type="ECO:0000256" key="30">
    <source>
        <dbReference type="ARBA" id="ARBA00034108"/>
    </source>
</evidence>
<comment type="function">
    <text evidence="27">Involved in aphid transmission, cell-to-cell and systemis movement, encapsidation of the viral RNA and in the regulation of viral RNA amplification.</text>
</comment>
<keyword evidence="23" id="KW-0693">Viral RNA replication</keyword>
<reference evidence="40 41" key="1">
    <citation type="journal article" date="2018" name="Arch. Virol.">
        <title>Complete genomic sequence of a novel macluravirus, alpinia oxyphylla mosaic virus (AloMV), identified in Alpinia oxyphylla.</title>
        <authorList>
            <person name="Hu W."/>
            <person name="Li Z."/>
            <person name="Wang X."/>
            <person name="Liu W."/>
            <person name="Huang C."/>
            <person name="Miao W."/>
            <person name="Cui H."/>
        </authorList>
    </citation>
    <scope>NUCLEOTIDE SEQUENCE [LARGE SCALE GENOMIC DNA]</scope>
    <source>
        <strain evidence="40">Alpo</strain>
    </source>
</reference>
<evidence type="ECO:0000256" key="16">
    <source>
        <dbReference type="ARBA" id="ARBA00022695"/>
    </source>
</evidence>
<dbReference type="GO" id="GO:0039694">
    <property type="term" value="P:viral RNA genome replication"/>
    <property type="evidence" value="ECO:0007669"/>
    <property type="project" value="InterPro"/>
</dbReference>
<dbReference type="SUPFAM" id="SSF52540">
    <property type="entry name" value="P-loop containing nucleoside triphosphate hydrolases"/>
    <property type="match status" value="1"/>
</dbReference>
<evidence type="ECO:0000259" key="36">
    <source>
        <dbReference type="PROSITE" id="PS51192"/>
    </source>
</evidence>
<evidence type="ECO:0000256" key="6">
    <source>
        <dbReference type="ARBA" id="ARBA00022484"/>
    </source>
</evidence>
<dbReference type="GO" id="GO:0004197">
    <property type="term" value="F:cysteine-type endopeptidase activity"/>
    <property type="evidence" value="ECO:0007669"/>
    <property type="project" value="InterPro"/>
</dbReference>
<dbReference type="Proteomes" id="UP000502482">
    <property type="component" value="Segment"/>
</dbReference>
<dbReference type="InterPro" id="IPR027417">
    <property type="entry name" value="P-loop_NTPase"/>
</dbReference>
<keyword evidence="41" id="KW-1185">Reference proteome</keyword>
<feature type="transmembrane region" description="Helical" evidence="34">
    <location>
        <begin position="497"/>
        <end position="519"/>
    </location>
</feature>
<dbReference type="Pfam" id="PF08440">
    <property type="entry name" value="Poty_PP"/>
    <property type="match status" value="1"/>
</dbReference>
<evidence type="ECO:0000256" key="23">
    <source>
        <dbReference type="ARBA" id="ARBA00022953"/>
    </source>
</evidence>
<feature type="domain" description="RdRp catalytic" evidence="35">
    <location>
        <begin position="2042"/>
        <end position="2170"/>
    </location>
</feature>
<evidence type="ECO:0000256" key="14">
    <source>
        <dbReference type="ARBA" id="ARBA00022670"/>
    </source>
</evidence>
<dbReference type="SUPFAM" id="SSF50494">
    <property type="entry name" value="Trypsin-like serine proteases"/>
    <property type="match status" value="1"/>
</dbReference>
<protein>
    <submittedName>
        <fullName evidence="40">Polyprotein</fullName>
    </submittedName>
</protein>
<evidence type="ECO:0000256" key="33">
    <source>
        <dbReference type="SAM" id="MobiDB-lite"/>
    </source>
</evidence>
<dbReference type="InterPro" id="IPR013648">
    <property type="entry name" value="PP_Potyviridae"/>
</dbReference>
<keyword evidence="20" id="KW-0788">Thiol protease</keyword>
<evidence type="ECO:0000256" key="27">
    <source>
        <dbReference type="ARBA" id="ARBA00029405"/>
    </source>
</evidence>
<evidence type="ECO:0000256" key="29">
    <source>
        <dbReference type="ARBA" id="ARBA00034080"/>
    </source>
</evidence>
<comment type="subcellular location">
    <subcellularLocation>
        <location evidence="30">Host cytoplasmic vesicle</location>
    </subcellularLocation>
    <subcellularLocation>
        <location evidence="3">Virion</location>
    </subcellularLocation>
</comment>
<sequence length="2626" mass="298940">MASNSKIVSNFKVEVVDFLNTHAAQITTGKNLNIEDKTRSKVVAFVRKQYINNELKDGKDFVMIDGKGKTVANFPTTVRGTTKLKDFLTAKFEIPDEQSFERCDKIIKCVKAHQQQMAHMRTISNDYAFGGLSKICPIPMIKGMVPNQGMCFLTLLISTSYFITPELDEQFSLVIDEVLSEMKPWLTLQTASKIVQYIICKIPVLAHVPIPAVAVDHMKSLIHVCDQRGVPSGWHVLKIGTLAEFANIGIIENSKLTSYFVGGSEKNDDELQIYVDQLTKIKKNFKEWVLKGNLFETLKNDMLLTAFLVLSPAHLSKLHNFLESNANEALQICELDTVNKNKILAATIISTGLKGVRIKWRETSCEKLWLHLLKTIEAVLEADDTQQATNLRSACERMYEVMCANKKFVYCCEKRIYYLTDAEFQTTLGFSPTWFGALQARLGFTRASDSLTVSKIRLSCFSDNIVYRTLPYVNAFFLYFTIQLFATMSYLFSVARIIFYCIFVWHGIFSISSLVLMLVKSLIVSRLSRNYNKLLICGTVFCVFELGRYIIKQKQRKNQIQPHELQAGLKTSEKQMMSAMAMLTLLVHAFDMDLAVMMSNSLNHVARLANMLTDTTSGWMMGGTGTQELQMELFDLVLEADEKIQSDLEEAVTSHRTCETFASWMSEQSLTESNNTRPLSYGRPESYVCVDRENAVEIGQNLVDTTNAWTQVIGQTGSGKSTRVPIAYYNRLQHLPARRRSILVCEPTQATTQNVSYALSHQHGKQVFYQHEGKTQNGDSSIQVMTYGTAFFKAMNSNEFIEKFDAVFLDESHLISAHSLAFESYLNKCTTVRKFYLSATPRTSCSMPDASRRFEIYEHSLPETDINTFVASIGKGDSLDALNYGEKVLIFLSGREQCNKAAHKTASTQYGITAFSLHKENFSVNYSKILQALSQPGRVYIYSTNILETGVTLNVDVVVDFGYTNQPHLDLNERTLLLQKRRVTESERKQRIGRAGRLKHGHAIVLGKTSRAIEVVTADVVFDAALLSFVYNLEVYVNTHLDSTWLAKITREQARTMLSFRLSTFFMRDLVNSQGHIRPELLDALKNKTWRSLKAHTTMFQARNSEYQQWQRLDHYSFSTLVLNNERILSEVGHVKIPFITHDMMDFDIIEIVKAVANYKPNMLTVFGQPKPRNIGLIMRVDETNVFNTMRMARLLKSDYEQQILNKKAALQAQKESPMAYFLSTRVVDSLASKLSQQISQAERNIVKLTTFITNLEIFMNTANSNVEQDMQTDDLEEIGRSMQLQMDGNLTRHALTNILKLEDIPNVSFREAILIGNKRSLIALSFLVCSAFAGLAWYLTWDFDEGLENSYNKRQRVAVHNKVLEMKGKGLNRDKRNVAMQETYDEAYTSIRDDEDFDRVRSRRQRAKETDIAPVMRHMRSEKPFITLYDLTLDSDITHAVFSDHNSQAFYETANPLANLDKVKQHLEEHRQGEKIIFWSDMTDDTIFMTITKKDGSQQRVKLTPHASQRKTKTGGVQGYASHEGEYRQTGDVEILKQPTQVLEIGTQLTNNQANLDILNMIGHVNIETGRLHCILYKDFIIMPAHVMQKELPITLSFKHYTVKVEELGEVYAFVGFDLILMKRPHQLAPVKCVASISQAQEAMIVQMVHKKFVTLKPVITITAAIHQTKEMRWAHQIPTIVGMCGAPVLDTQTGKIVGIHVMGDTLKKHNVFETFPSEALEILGTNDKKVHQRYFNNRLKAWKFQPEVHGYDPRKIQGLQNEDFSLETVPNDVSMYTIENIMEDAAAGGLFKPREVRDAERLPIGIVAQDMTNLAFANALLNKRHVYIGESPYWTEFKRRHAQHVKGIHEFEDEYAPSILSYDAYWKDLLKFNRQSNATPQFDKRILNLAAQAVIRNLQQAGLTATKIRTTNQVLDDVQWTTAAGPLYAMKKKELCKDLTEEELQSLAIHVRQRLIAGKNCGVWNGSMKAELRSIEKVQQAKTRVFTAAPITTLIASKFFVDDFNKQFYETHLKANHTVGINKFSRGWERLYNFLDRPGWKHGSGDGSRFDSSIDAFWFDYLLTIRLSFFTNDERAIAIQALKNMYREFLYTPIHTVSGNILVKQVGNNSGQPSTVVDNTLILMMSFFYAYICKTGDDNCEFINERFRFVCNGDDNKFSVSPQFASEFGTDFSGEIKQLGLNYIFDAITDDITENPYMSLTMVRTHEGIGFTLHPSRIIAITQWMKKGNLIQATQAAFAAMVEAYNDPWLFGILHLYLVWLIIEFRDELEFAKDNDVLGVTYMDPCQVHALHYGINEAQIQEEDEDWTDDEDENLISQTQHFQMDLTAPTQRTPLVPTTSTPAVTPPNNQQLVPSTPMDGASTSQQQPLNQNREVIEQPPQATPDSNNDENEIEWRIPPIPKTASHFNNPVVKGKRLWNSRIAKNIDPEQFEQTSQKATTLQFERWVEKVKKNLGNPSEQHFQIYLTSWCLWCANNGTSSKVATNQMMEIHATGQFASIPISIFVDPAIEFGGLRKIMRHLSDVTSKILEQGGKMTAWGKKRGFTQLAMIPYAFDFCVQSLKMPKTVREQLNQSKAAAIGSGHQRVMLMDGKIQRSKTSYERHVDTDVDEFEHGGAIEPRATLY</sequence>
<dbReference type="PANTHER" id="PTHR18934">
    <property type="entry name" value="ATP-DEPENDENT RNA HELICASE"/>
    <property type="match status" value="1"/>
</dbReference>
<dbReference type="GO" id="GO:0006351">
    <property type="term" value="P:DNA-templated transcription"/>
    <property type="evidence" value="ECO:0007669"/>
    <property type="project" value="InterPro"/>
</dbReference>
<dbReference type="RefSeq" id="YP_010086847.1">
    <property type="nucleotide sequence ID" value="NC_055493.1"/>
</dbReference>
<keyword evidence="22" id="KW-0946">Virion</keyword>
<evidence type="ECO:0000259" key="38">
    <source>
        <dbReference type="PROSITE" id="PS51436"/>
    </source>
</evidence>
<dbReference type="GO" id="GO:0044161">
    <property type="term" value="C:host cell cytoplasmic vesicle"/>
    <property type="evidence" value="ECO:0007669"/>
    <property type="project" value="UniProtKB-SubCell"/>
</dbReference>
<dbReference type="PRINTS" id="PR00966">
    <property type="entry name" value="NIAPOTYPTASE"/>
</dbReference>
<dbReference type="Pfam" id="PF00767">
    <property type="entry name" value="Poty_coat"/>
    <property type="match status" value="1"/>
</dbReference>
<evidence type="ECO:0000256" key="31">
    <source>
        <dbReference type="ARBA" id="ARBA00045403"/>
    </source>
</evidence>
<dbReference type="GO" id="GO:0005524">
    <property type="term" value="F:ATP binding"/>
    <property type="evidence" value="ECO:0007669"/>
    <property type="project" value="UniProtKB-KW"/>
</dbReference>
<keyword evidence="9" id="KW-0191">Covalent protein-RNA linkage</keyword>
<comment type="catalytic activity">
    <reaction evidence="2">
        <text>Hydrolyzes a Gly-|-Gly bond at its own C-terminus, commonly in the sequence -Tyr-Xaa-Val-Gly-|-Gly, in the processing of the potyviral polyprotein.</text>
        <dbReference type="EC" id="3.4.22.45"/>
    </reaction>
</comment>
<keyword evidence="34" id="KW-0812">Transmembrane</keyword>
<evidence type="ECO:0000256" key="5">
    <source>
        <dbReference type="ARBA" id="ARBA00022463"/>
    </source>
</evidence>
<evidence type="ECO:0000259" key="37">
    <source>
        <dbReference type="PROSITE" id="PS51194"/>
    </source>
</evidence>
<keyword evidence="34" id="KW-1133">Transmembrane helix</keyword>
<evidence type="ECO:0000256" key="9">
    <source>
        <dbReference type="ARBA" id="ARBA00022520"/>
    </source>
</evidence>
<feature type="compositionally biased region" description="Low complexity" evidence="33">
    <location>
        <begin position="2335"/>
        <end position="2349"/>
    </location>
</feature>
<evidence type="ECO:0000256" key="3">
    <source>
        <dbReference type="ARBA" id="ARBA00004328"/>
    </source>
</evidence>
<keyword evidence="11" id="KW-0167">Capsid protein</keyword>
<evidence type="ECO:0000256" key="11">
    <source>
        <dbReference type="ARBA" id="ARBA00022561"/>
    </source>
</evidence>
<dbReference type="PANTHER" id="PTHR18934:SF99">
    <property type="entry name" value="ATP-DEPENDENT RNA HELICASE DHX37-RELATED"/>
    <property type="match status" value="1"/>
</dbReference>
<dbReference type="InterPro" id="IPR043502">
    <property type="entry name" value="DNA/RNA_pol_sf"/>
</dbReference>
<dbReference type="GO" id="GO:0016818">
    <property type="term" value="F:hydrolase activity, acting on acid anhydrides, in phosphorus-containing anhydrides"/>
    <property type="evidence" value="ECO:0007669"/>
    <property type="project" value="InterPro"/>
</dbReference>
<dbReference type="InterPro" id="IPR043504">
    <property type="entry name" value="Peptidase_S1_PA_chymotrypsin"/>
</dbReference>
<feature type="region of interest" description="Disordered" evidence="33">
    <location>
        <begin position="2326"/>
        <end position="2371"/>
    </location>
</feature>